<reference evidence="3" key="1">
    <citation type="submission" date="2017-09" db="EMBL/GenBank/DDBJ databases">
        <title>The complete genome of Salmonella phage Melville.</title>
        <authorList>
            <person name="Zhang K."/>
            <person name="Xie Y."/>
            <person name="Liu M."/>
            <person name="Gill J."/>
        </authorList>
    </citation>
    <scope>NUCLEOTIDE SEQUENCE [LARGE SCALE GENOMIC DNA]</scope>
</reference>
<comment type="subcellular location">
    <subcellularLocation>
        <location evidence="1">Virion</location>
    </subcellularLocation>
</comment>
<dbReference type="Pfam" id="PF16855">
    <property type="entry name" value="Soc"/>
    <property type="match status" value="1"/>
</dbReference>
<dbReference type="Proteomes" id="UP000231463">
    <property type="component" value="Segment"/>
</dbReference>
<comment type="function">
    <text evidence="1">Capsid decoration protein which helps to stabilize the capsid against extremes of pH and temperature. Once maturation and expansion of the capsid has occured, trimers of soc attach the interfaces between the hexamer of the major capsid protein. Acts as a 'glue' between neighboring hexameric capsomers. Dispensable for the head morphogenesis and phage infection.</text>
</comment>
<sequence>MSYVNVKTFDHTNADGEVKGMEVSVAFKLYSDVHQIAGSHYQLFPSEKAAYSTVFEEDQRDAWIAKNADMFKGVPPAVPGG</sequence>
<dbReference type="GO" id="GO:0098021">
    <property type="term" value="C:viral capsid, decoration"/>
    <property type="evidence" value="ECO:0007669"/>
    <property type="project" value="UniProtKB-UniRule"/>
</dbReference>
<dbReference type="Gene3D" id="3.90.930.20">
    <property type="entry name" value="Small outer capsid protein Soc"/>
    <property type="match status" value="1"/>
</dbReference>
<keyword evidence="1" id="KW-0946">Virion</keyword>
<keyword evidence="1" id="KW-0167">Capsid protein</keyword>
<dbReference type="HAMAP" id="MF_04115">
    <property type="entry name" value="SOC_T4"/>
    <property type="match status" value="1"/>
</dbReference>
<keyword evidence="3" id="KW-1185">Reference proteome</keyword>
<keyword evidence="1" id="KW-1232">Capsid decoration protein</keyword>
<comment type="subunit">
    <text evidence="1">Homotrimer. Interacts with the major capsid protein; three soc molecules associate with each interface between the major capsid protein facets.</text>
</comment>
<proteinExistence type="inferred from homology"/>
<dbReference type="EMBL" id="MF957259">
    <property type="protein sequence ID" value="ATN92995.1"/>
    <property type="molecule type" value="Genomic_DNA"/>
</dbReference>
<evidence type="ECO:0000313" key="3">
    <source>
        <dbReference type="Proteomes" id="UP000231463"/>
    </source>
</evidence>
<evidence type="ECO:0000313" key="2">
    <source>
        <dbReference type="EMBL" id="ATN92995.1"/>
    </source>
</evidence>
<evidence type="ECO:0000256" key="1">
    <source>
        <dbReference type="HAMAP-Rule" id="MF_04115"/>
    </source>
</evidence>
<gene>
    <name evidence="2" type="ORF">CPT_Melville_021</name>
</gene>
<name>A0A2D1GM20_9CAUD</name>
<comment type="similarity">
    <text evidence="1">Belongs to the Tevenvirinae Soc family.</text>
</comment>
<organism evidence="2 3">
    <name type="scientific">Salmonella phage Melville</name>
    <dbReference type="NCBI Taxonomy" id="2041413"/>
    <lineage>
        <taxon>Viruses</taxon>
        <taxon>Duplodnaviria</taxon>
        <taxon>Heunggongvirae</taxon>
        <taxon>Uroviricota</taxon>
        <taxon>Caudoviricetes</taxon>
        <taxon>Pantevenvirales</taxon>
        <taxon>Straboviridae</taxon>
        <taxon>Tevenvirinae</taxon>
        <taxon>Gelderlandvirus</taxon>
        <taxon>Gelderlandvirus melville</taxon>
    </lineage>
</organism>
<accession>A0A2D1GM20</accession>
<dbReference type="InterPro" id="IPR031743">
    <property type="entry name" value="Soc"/>
</dbReference>
<protein>
    <recommendedName>
        <fullName evidence="1">Small outer capsid protein</fullName>
        <shortName evidence="1">Soc</shortName>
    </recommendedName>
</protein>
<dbReference type="InterPro" id="IPR038151">
    <property type="entry name" value="Soc_sf"/>
</dbReference>